<name>A0A1B1B0W9_9ACTN</name>
<evidence type="ECO:0000313" key="1">
    <source>
        <dbReference type="EMBL" id="ANP52459.1"/>
    </source>
</evidence>
<organism evidence="1 3">
    <name type="scientific">Streptomyces griseochromogenes</name>
    <dbReference type="NCBI Taxonomy" id="68214"/>
    <lineage>
        <taxon>Bacteria</taxon>
        <taxon>Bacillati</taxon>
        <taxon>Actinomycetota</taxon>
        <taxon>Actinomycetes</taxon>
        <taxon>Kitasatosporales</taxon>
        <taxon>Streptomycetaceae</taxon>
        <taxon>Streptomyces</taxon>
    </lineage>
</organism>
<dbReference type="EMBL" id="CP016279">
    <property type="protein sequence ID" value="ANP52459.1"/>
    <property type="molecule type" value="Genomic_DNA"/>
</dbReference>
<protein>
    <submittedName>
        <fullName evidence="2">Dienelactone hydrolase</fullName>
    </submittedName>
</protein>
<dbReference type="KEGG" id="sgs:AVL59_25590"/>
<keyword evidence="4" id="KW-1185">Reference proteome</keyword>
<dbReference type="Proteomes" id="UP001519309">
    <property type="component" value="Unassembled WGS sequence"/>
</dbReference>
<evidence type="ECO:0000313" key="3">
    <source>
        <dbReference type="Proteomes" id="UP000092659"/>
    </source>
</evidence>
<reference evidence="1 3" key="1">
    <citation type="submission" date="2016-06" db="EMBL/GenBank/DDBJ databases">
        <title>Complete genome sequence of Streptomyces griseochromogenes ATCC 14511, the Blasticidin S producer.</title>
        <authorList>
            <person name="Wu L."/>
        </authorList>
    </citation>
    <scope>NUCLEOTIDE SEQUENCE [LARGE SCALE GENOMIC DNA]</scope>
    <source>
        <strain evidence="1 3">ATCC 14511</strain>
    </source>
</reference>
<proteinExistence type="predicted"/>
<dbReference type="EMBL" id="JAGGLP010000036">
    <property type="protein sequence ID" value="MBP2055940.1"/>
    <property type="molecule type" value="Genomic_DNA"/>
</dbReference>
<evidence type="ECO:0000313" key="4">
    <source>
        <dbReference type="Proteomes" id="UP001519309"/>
    </source>
</evidence>
<dbReference type="GO" id="GO:0016787">
    <property type="term" value="F:hydrolase activity"/>
    <property type="evidence" value="ECO:0007669"/>
    <property type="project" value="UniProtKB-KW"/>
</dbReference>
<dbReference type="AlphaFoldDB" id="A0A1B1B0W9"/>
<sequence>MICASLLRGVVAVSVPSPVVPEHPGPAEALRKRVSQASEGGLRAVMGAAAANLSDPRGRAVSQLAPIDGASVTPDSLGAVRVRVGEEASALFLRHLG</sequence>
<evidence type="ECO:0000313" key="2">
    <source>
        <dbReference type="EMBL" id="MBP2055940.1"/>
    </source>
</evidence>
<gene>
    <name evidence="1" type="ORF">AVL59_25590</name>
    <name evidence="2" type="ORF">J2Z21_008957</name>
</gene>
<dbReference type="Proteomes" id="UP000092659">
    <property type="component" value="Chromosome"/>
</dbReference>
<keyword evidence="2" id="KW-0378">Hydrolase</keyword>
<dbReference type="STRING" id="68214.AVL59_25590"/>
<accession>A0A1B1B0W9</accession>
<reference evidence="2 4" key="2">
    <citation type="submission" date="2021-03" db="EMBL/GenBank/DDBJ databases">
        <title>Genomic Encyclopedia of Type Strains, Phase IV (KMG-IV): sequencing the most valuable type-strain genomes for metagenomic binning, comparative biology and taxonomic classification.</title>
        <authorList>
            <person name="Goeker M."/>
        </authorList>
    </citation>
    <scope>NUCLEOTIDE SEQUENCE [LARGE SCALE GENOMIC DNA]</scope>
    <source>
        <strain evidence="2 4">DSM 40499</strain>
    </source>
</reference>